<name>A0A172ZJ50_9BACL</name>
<dbReference type="OrthoDB" id="2680308at2"/>
<evidence type="ECO:0008006" key="3">
    <source>
        <dbReference type="Google" id="ProtNLM"/>
    </source>
</evidence>
<proteinExistence type="predicted"/>
<dbReference type="InterPro" id="IPR036388">
    <property type="entry name" value="WH-like_DNA-bd_sf"/>
</dbReference>
<dbReference type="Proteomes" id="UP000078148">
    <property type="component" value="Chromosome"/>
</dbReference>
<dbReference type="RefSeq" id="WP_060535760.1">
    <property type="nucleotide sequence ID" value="NZ_CP013023.1"/>
</dbReference>
<reference evidence="1 2" key="2">
    <citation type="journal article" date="2016" name="Int. J. Syst. Evol. Microbiol.">
        <title>Paenibacillus bovis sp. nov., isolated from raw yak (Bos grunniens) milk.</title>
        <authorList>
            <person name="Gao C."/>
            <person name="Han J."/>
            <person name="Liu Z."/>
            <person name="Xu X."/>
            <person name="Hang F."/>
            <person name="Wu Z."/>
        </authorList>
    </citation>
    <scope>NUCLEOTIDE SEQUENCE [LARGE SCALE GENOMIC DNA]</scope>
    <source>
        <strain evidence="1 2">BD3526</strain>
    </source>
</reference>
<gene>
    <name evidence="1" type="ORF">AR543_17715</name>
</gene>
<keyword evidence="2" id="KW-1185">Reference proteome</keyword>
<organism evidence="1 2">
    <name type="scientific">Paenibacillus bovis</name>
    <dbReference type="NCBI Taxonomy" id="1616788"/>
    <lineage>
        <taxon>Bacteria</taxon>
        <taxon>Bacillati</taxon>
        <taxon>Bacillota</taxon>
        <taxon>Bacilli</taxon>
        <taxon>Bacillales</taxon>
        <taxon>Paenibacillaceae</taxon>
        <taxon>Paenibacillus</taxon>
    </lineage>
</organism>
<sequence>MLDDQERKLLRVLYNYFARQRRMPDWRELSAMTYRSVEELVHILTALENKNYIYWDNKEDLGTLVMIEGWERQTRQPRTAVSRSENASYWTQY</sequence>
<dbReference type="InterPro" id="IPR036390">
    <property type="entry name" value="WH_DNA-bd_sf"/>
</dbReference>
<evidence type="ECO:0000313" key="1">
    <source>
        <dbReference type="EMBL" id="ANF97664.1"/>
    </source>
</evidence>
<dbReference type="KEGG" id="pbv:AR543_17715"/>
<dbReference type="Gene3D" id="1.10.10.10">
    <property type="entry name" value="Winged helix-like DNA-binding domain superfamily/Winged helix DNA-binding domain"/>
    <property type="match status" value="1"/>
</dbReference>
<dbReference type="EMBL" id="CP013023">
    <property type="protein sequence ID" value="ANF97664.1"/>
    <property type="molecule type" value="Genomic_DNA"/>
</dbReference>
<accession>A0A172ZJ50</accession>
<evidence type="ECO:0000313" key="2">
    <source>
        <dbReference type="Proteomes" id="UP000078148"/>
    </source>
</evidence>
<dbReference type="SUPFAM" id="SSF46785">
    <property type="entry name" value="Winged helix' DNA-binding domain"/>
    <property type="match status" value="1"/>
</dbReference>
<dbReference type="STRING" id="1616788.AR543_17715"/>
<reference evidence="2" key="1">
    <citation type="submission" date="2015-10" db="EMBL/GenBank/DDBJ databases">
        <title>Genome of Paenibacillus bovis sp. nov.</title>
        <authorList>
            <person name="Wu Z."/>
            <person name="Gao C."/>
            <person name="Liu Z."/>
            <person name="Zheng H."/>
        </authorList>
    </citation>
    <scope>NUCLEOTIDE SEQUENCE [LARGE SCALE GENOMIC DNA]</scope>
    <source>
        <strain evidence="2">BD3526</strain>
    </source>
</reference>
<protein>
    <recommendedName>
        <fullName evidence="3">LexA repressor DNA-binding domain-containing protein</fullName>
    </recommendedName>
</protein>
<dbReference type="AlphaFoldDB" id="A0A172ZJ50"/>